<dbReference type="AlphaFoldDB" id="A0AAU9VAA4"/>
<dbReference type="Proteomes" id="UP001153954">
    <property type="component" value="Unassembled WGS sequence"/>
</dbReference>
<organism evidence="2 3">
    <name type="scientific">Euphydryas editha</name>
    <name type="common">Edith's checkerspot</name>
    <dbReference type="NCBI Taxonomy" id="104508"/>
    <lineage>
        <taxon>Eukaryota</taxon>
        <taxon>Metazoa</taxon>
        <taxon>Ecdysozoa</taxon>
        <taxon>Arthropoda</taxon>
        <taxon>Hexapoda</taxon>
        <taxon>Insecta</taxon>
        <taxon>Pterygota</taxon>
        <taxon>Neoptera</taxon>
        <taxon>Endopterygota</taxon>
        <taxon>Lepidoptera</taxon>
        <taxon>Glossata</taxon>
        <taxon>Ditrysia</taxon>
        <taxon>Papilionoidea</taxon>
        <taxon>Nymphalidae</taxon>
        <taxon>Nymphalinae</taxon>
        <taxon>Euphydryas</taxon>
    </lineage>
</organism>
<protein>
    <submittedName>
        <fullName evidence="2">Uncharacterized protein</fullName>
    </submittedName>
</protein>
<comment type="caution">
    <text evidence="2">The sequence shown here is derived from an EMBL/GenBank/DDBJ whole genome shotgun (WGS) entry which is preliminary data.</text>
</comment>
<evidence type="ECO:0000313" key="3">
    <source>
        <dbReference type="Proteomes" id="UP001153954"/>
    </source>
</evidence>
<keyword evidence="3" id="KW-1185">Reference proteome</keyword>
<gene>
    <name evidence="2" type="ORF">EEDITHA_LOCUS22630</name>
</gene>
<feature type="chain" id="PRO_5043728927" evidence="1">
    <location>
        <begin position="18"/>
        <end position="226"/>
    </location>
</feature>
<evidence type="ECO:0000256" key="1">
    <source>
        <dbReference type="SAM" id="SignalP"/>
    </source>
</evidence>
<name>A0AAU9VAA4_EUPED</name>
<feature type="signal peptide" evidence="1">
    <location>
        <begin position="1"/>
        <end position="17"/>
    </location>
</feature>
<keyword evidence="1" id="KW-0732">Signal</keyword>
<accession>A0AAU9VAA4</accession>
<dbReference type="EMBL" id="CAKOGL010000031">
    <property type="protein sequence ID" value="CAH2108722.1"/>
    <property type="molecule type" value="Genomic_DNA"/>
</dbReference>
<proteinExistence type="predicted"/>
<reference evidence="2" key="1">
    <citation type="submission" date="2022-03" db="EMBL/GenBank/DDBJ databases">
        <authorList>
            <person name="Tunstrom K."/>
        </authorList>
    </citation>
    <scope>NUCLEOTIDE SEQUENCE</scope>
</reference>
<sequence length="226" mass="26285">MTKTVFLFSLLCCFTKAEYSVRCNNSSRSGLTFEPSSDGVEGRYTVDWCTTADRNVTNWELSMRYDDTRAPEQCKKFDIRYRPGRVHSRFDRIVDVDLNCTDVCFSTNLDLVFNGSCYHIKSWIRRGSQSSTPHDSVHYIINQSVKEHFTLSEARVAEFSNNEQFEVHWYLGYVPVTEFQVELCTEDFLCPCLKPNPRTGAAVRGFDFYPQDWVYNIMGAWNCPHH</sequence>
<evidence type="ECO:0000313" key="2">
    <source>
        <dbReference type="EMBL" id="CAH2108722.1"/>
    </source>
</evidence>